<dbReference type="KEGG" id="nwa:Nwat_3162"/>
<name>D8KCD7_NITWC</name>
<keyword evidence="3" id="KW-1185">Reference proteome</keyword>
<dbReference type="AlphaFoldDB" id="D8KCD7"/>
<dbReference type="SMART" id="SM00530">
    <property type="entry name" value="HTH_XRE"/>
    <property type="match status" value="1"/>
</dbReference>
<geneLocation type="plasmid" evidence="2 3">
    <name>pNWAT01</name>
</geneLocation>
<dbReference type="SUPFAM" id="SSF47413">
    <property type="entry name" value="lambda repressor-like DNA-binding domains"/>
    <property type="match status" value="1"/>
</dbReference>
<evidence type="ECO:0000259" key="1">
    <source>
        <dbReference type="PROSITE" id="PS50943"/>
    </source>
</evidence>
<sequence>MTKTSTTLGHYIATMRAQQGLTQRALAARICHENGRPISPQYLHDIEYDRRMPSSDHLLRQFAKALRLDTDYLYYLVGRLPEDICRLSLDEAEVAKGMKALRNTKKRVKRR</sequence>
<dbReference type="OrthoDB" id="8527218at2"/>
<evidence type="ECO:0000313" key="3">
    <source>
        <dbReference type="Proteomes" id="UP000000393"/>
    </source>
</evidence>
<accession>D8KCD7</accession>
<gene>
    <name evidence="2" type="ordered locus">Nwat_3162</name>
</gene>
<evidence type="ECO:0000313" key="2">
    <source>
        <dbReference type="EMBL" id="ADJ29878.1"/>
    </source>
</evidence>
<dbReference type="GO" id="GO:0003677">
    <property type="term" value="F:DNA binding"/>
    <property type="evidence" value="ECO:0007669"/>
    <property type="project" value="InterPro"/>
</dbReference>
<dbReference type="Gene3D" id="1.10.260.40">
    <property type="entry name" value="lambda repressor-like DNA-binding domains"/>
    <property type="match status" value="1"/>
</dbReference>
<dbReference type="Proteomes" id="UP000000393">
    <property type="component" value="Plasmid pNWAT01"/>
</dbReference>
<dbReference type="CDD" id="cd00093">
    <property type="entry name" value="HTH_XRE"/>
    <property type="match status" value="1"/>
</dbReference>
<organism evidence="2 3">
    <name type="scientific">Nitrosococcus watsoni (strain C-113)</name>
    <dbReference type="NCBI Taxonomy" id="105559"/>
    <lineage>
        <taxon>Bacteria</taxon>
        <taxon>Pseudomonadati</taxon>
        <taxon>Pseudomonadota</taxon>
        <taxon>Gammaproteobacteria</taxon>
        <taxon>Chromatiales</taxon>
        <taxon>Chromatiaceae</taxon>
        <taxon>Nitrosococcus</taxon>
    </lineage>
</organism>
<feature type="domain" description="HTH cro/C1-type" evidence="1">
    <location>
        <begin position="12"/>
        <end position="73"/>
    </location>
</feature>
<dbReference type="InterPro" id="IPR010982">
    <property type="entry name" value="Lambda_DNA-bd_dom_sf"/>
</dbReference>
<dbReference type="PROSITE" id="PS50943">
    <property type="entry name" value="HTH_CROC1"/>
    <property type="match status" value="1"/>
</dbReference>
<protein>
    <submittedName>
        <fullName evidence="2">Transcriptional regulator, XRE family</fullName>
    </submittedName>
</protein>
<proteinExistence type="predicted"/>
<keyword evidence="2" id="KW-0614">Plasmid</keyword>
<reference evidence="3" key="1">
    <citation type="submission" date="2010-06" db="EMBL/GenBank/DDBJ databases">
        <title>Complete sequence of plasmid1 of Nitrosococcus watsoni C-113.</title>
        <authorList>
            <person name="Lucas S."/>
            <person name="Copeland A."/>
            <person name="Lapidus A."/>
            <person name="Cheng J.-F."/>
            <person name="Bruce D."/>
            <person name="Goodwin L."/>
            <person name="Pitluck S."/>
            <person name="Malfatti S.A."/>
            <person name="Chain P.S.G."/>
            <person name="Land M."/>
            <person name="Hauser L."/>
            <person name="Kyrpides N."/>
            <person name="Ivanova N."/>
            <person name="Cambell M.A."/>
            <person name="Heidelberg J.F."/>
            <person name="Klotz M.G."/>
            <person name="Woyke T."/>
        </authorList>
    </citation>
    <scope>NUCLEOTIDE SEQUENCE [LARGE SCALE GENOMIC DNA]</scope>
    <source>
        <strain evidence="3">C-113</strain>
        <plasmid evidence="3">pNWAT01</plasmid>
    </source>
</reference>
<dbReference type="Pfam" id="PF01381">
    <property type="entry name" value="HTH_3"/>
    <property type="match status" value="1"/>
</dbReference>
<dbReference type="RefSeq" id="WP_013221934.1">
    <property type="nucleotide sequence ID" value="NC_014316.1"/>
</dbReference>
<dbReference type="EMBL" id="CP002087">
    <property type="protein sequence ID" value="ADJ29878.1"/>
    <property type="molecule type" value="Genomic_DNA"/>
</dbReference>
<dbReference type="HOGENOM" id="CLU_179205_0_0_6"/>
<dbReference type="InterPro" id="IPR001387">
    <property type="entry name" value="Cro/C1-type_HTH"/>
</dbReference>